<evidence type="ECO:0000259" key="1">
    <source>
        <dbReference type="PROSITE" id="PS50836"/>
    </source>
</evidence>
<evidence type="ECO:0000313" key="2">
    <source>
        <dbReference type="Proteomes" id="UP000887565"/>
    </source>
</evidence>
<dbReference type="CDD" id="cd09631">
    <property type="entry name" value="DOMON_DOH"/>
    <property type="match status" value="1"/>
</dbReference>
<accession>A0A915IVD7</accession>
<protein>
    <submittedName>
        <fullName evidence="3">DOMON domain-containing protein</fullName>
    </submittedName>
</protein>
<dbReference type="WBParaSite" id="nRc.2.0.1.t17776-RA">
    <property type="protein sequence ID" value="nRc.2.0.1.t17776-RA"/>
    <property type="gene ID" value="nRc.2.0.1.g17776"/>
</dbReference>
<proteinExistence type="predicted"/>
<sequence length="229" mass="25998">SSSEEDSTEQDYSCDSKFKYPTNCSFPNCDYFSSWTFNVSTGLVDFVVKSRPVGHWAGIGFSRNGKMARSDVIIGFIYDNVPHVTDRFAKDNSAPLIDKSQDIINSMGDDDQEIDMQTLYFSRKVDTNDKAEDISLYDCPYYLFPVGGGRISAKNSEEFKSGSVNLEKHETFRPQVSSKPICICKEDNKDEDGRKRRKRQDMLETAYGLTPILPVEPKKLNVRSFIQSN</sequence>
<dbReference type="AlphaFoldDB" id="A0A915IVD7"/>
<dbReference type="PANTHER" id="PTHR46901:SF2">
    <property type="entry name" value="GH04942P"/>
    <property type="match status" value="1"/>
</dbReference>
<feature type="domain" description="DOMON" evidence="1">
    <location>
        <begin position="29"/>
        <end position="148"/>
    </location>
</feature>
<dbReference type="PROSITE" id="PS50836">
    <property type="entry name" value="DOMON"/>
    <property type="match status" value="1"/>
</dbReference>
<dbReference type="SUPFAM" id="SSF49344">
    <property type="entry name" value="CBD9-like"/>
    <property type="match status" value="1"/>
</dbReference>
<name>A0A915IVD7_ROMCU</name>
<reference evidence="3" key="1">
    <citation type="submission" date="2022-11" db="UniProtKB">
        <authorList>
            <consortium name="WormBaseParasite"/>
        </authorList>
    </citation>
    <scope>IDENTIFICATION</scope>
</reference>
<organism evidence="2 3">
    <name type="scientific">Romanomermis culicivorax</name>
    <name type="common">Nematode worm</name>
    <dbReference type="NCBI Taxonomy" id="13658"/>
    <lineage>
        <taxon>Eukaryota</taxon>
        <taxon>Metazoa</taxon>
        <taxon>Ecdysozoa</taxon>
        <taxon>Nematoda</taxon>
        <taxon>Enoplea</taxon>
        <taxon>Dorylaimia</taxon>
        <taxon>Mermithida</taxon>
        <taxon>Mermithoidea</taxon>
        <taxon>Mermithidae</taxon>
        <taxon>Romanomermis</taxon>
    </lineage>
</organism>
<dbReference type="Pfam" id="PF03351">
    <property type="entry name" value="DOMON"/>
    <property type="match status" value="1"/>
</dbReference>
<dbReference type="PANTHER" id="PTHR46901">
    <property type="entry name" value="GH04942P"/>
    <property type="match status" value="1"/>
</dbReference>
<dbReference type="InterPro" id="IPR045266">
    <property type="entry name" value="DOH_DOMON"/>
</dbReference>
<dbReference type="SMART" id="SM00664">
    <property type="entry name" value="DoH"/>
    <property type="match status" value="1"/>
</dbReference>
<dbReference type="Proteomes" id="UP000887565">
    <property type="component" value="Unplaced"/>
</dbReference>
<dbReference type="InterPro" id="IPR005018">
    <property type="entry name" value="DOMON_domain"/>
</dbReference>
<keyword evidence="2" id="KW-1185">Reference proteome</keyword>
<evidence type="ECO:0000313" key="3">
    <source>
        <dbReference type="WBParaSite" id="nRc.2.0.1.t17776-RA"/>
    </source>
</evidence>